<dbReference type="GO" id="GO:0009306">
    <property type="term" value="P:protein secretion"/>
    <property type="evidence" value="ECO:0007669"/>
    <property type="project" value="InterPro"/>
</dbReference>
<dbReference type="InterPro" id="IPR006135">
    <property type="entry name" value="T3SS_substrate_exporter"/>
</dbReference>
<dbReference type="GO" id="GO:0005886">
    <property type="term" value="C:plasma membrane"/>
    <property type="evidence" value="ECO:0007669"/>
    <property type="project" value="TreeGrafter"/>
</dbReference>
<dbReference type="OrthoDB" id="9810419at2"/>
<keyword evidence="2" id="KW-1185">Reference proteome</keyword>
<accession>A0A1I5U3B5</accession>
<dbReference type="PRINTS" id="PR00950">
    <property type="entry name" value="TYPE3IMSPROT"/>
</dbReference>
<dbReference type="PANTHER" id="PTHR30531">
    <property type="entry name" value="FLAGELLAR BIOSYNTHETIC PROTEIN FLHB"/>
    <property type="match status" value="1"/>
</dbReference>
<keyword evidence="1" id="KW-0969">Cilium</keyword>
<evidence type="ECO:0000313" key="2">
    <source>
        <dbReference type="Proteomes" id="UP000182624"/>
    </source>
</evidence>
<organism evidence="1 2">
    <name type="scientific">Butyrivibrio proteoclasticus</name>
    <dbReference type="NCBI Taxonomy" id="43305"/>
    <lineage>
        <taxon>Bacteria</taxon>
        <taxon>Bacillati</taxon>
        <taxon>Bacillota</taxon>
        <taxon>Clostridia</taxon>
        <taxon>Lachnospirales</taxon>
        <taxon>Lachnospiraceae</taxon>
        <taxon>Butyrivibrio</taxon>
    </lineage>
</organism>
<keyword evidence="1" id="KW-0966">Cell projection</keyword>
<keyword evidence="1" id="KW-0282">Flagellum</keyword>
<sequence>MSYEKKEKPKTAVALAYDPNEDGAPKVIASGKGVLAEKIIEQAKENKIPVHEDDKLAETLSKLEIGEMIPPELYEVVAEILVFVDAMDKIKAKERSKK</sequence>
<proteinExistence type="predicted"/>
<name>A0A1I5U3B5_9FIRM</name>
<dbReference type="Gene3D" id="3.40.1690.10">
    <property type="entry name" value="secretion proteins EscU"/>
    <property type="match status" value="1"/>
</dbReference>
<dbReference type="Proteomes" id="UP000182624">
    <property type="component" value="Unassembled WGS sequence"/>
</dbReference>
<dbReference type="SUPFAM" id="SSF160544">
    <property type="entry name" value="EscU C-terminal domain-like"/>
    <property type="match status" value="1"/>
</dbReference>
<dbReference type="InterPro" id="IPR029025">
    <property type="entry name" value="T3SS_substrate_exporter_C"/>
</dbReference>
<dbReference type="AlphaFoldDB" id="A0A1I5U3B5"/>
<dbReference type="PANTHER" id="PTHR30531:SF12">
    <property type="entry name" value="FLAGELLAR BIOSYNTHETIC PROTEIN FLHB"/>
    <property type="match status" value="1"/>
</dbReference>
<dbReference type="RefSeq" id="WP_074887243.1">
    <property type="nucleotide sequence ID" value="NZ_FOXO01000011.1"/>
</dbReference>
<evidence type="ECO:0000313" key="1">
    <source>
        <dbReference type="EMBL" id="SFP89760.1"/>
    </source>
</evidence>
<gene>
    <name evidence="1" type="ORF">SAMN04487928_11137</name>
</gene>
<reference evidence="2" key="1">
    <citation type="submission" date="2016-10" db="EMBL/GenBank/DDBJ databases">
        <authorList>
            <person name="Varghese N."/>
            <person name="Submissions S."/>
        </authorList>
    </citation>
    <scope>NUCLEOTIDE SEQUENCE [LARGE SCALE GENOMIC DNA]</scope>
    <source>
        <strain evidence="2">P18</strain>
    </source>
</reference>
<dbReference type="Pfam" id="PF01312">
    <property type="entry name" value="Bac_export_2"/>
    <property type="match status" value="1"/>
</dbReference>
<dbReference type="EMBL" id="FOXO01000011">
    <property type="protein sequence ID" value="SFP89760.1"/>
    <property type="molecule type" value="Genomic_DNA"/>
</dbReference>
<protein>
    <submittedName>
        <fullName evidence="1">Flagellar biosynthesis protein</fullName>
    </submittedName>
</protein>